<dbReference type="PANTHER" id="PTHR34388">
    <property type="entry name" value="DNA POLYMERASE III SUBUNIT DELTA"/>
    <property type="match status" value="1"/>
</dbReference>
<dbReference type="GO" id="GO:0009360">
    <property type="term" value="C:DNA polymerase III complex"/>
    <property type="evidence" value="ECO:0007669"/>
    <property type="project" value="InterPro"/>
</dbReference>
<dbReference type="SUPFAM" id="SSF52540">
    <property type="entry name" value="P-loop containing nucleoside triphosphate hydrolases"/>
    <property type="match status" value="1"/>
</dbReference>
<dbReference type="InterPro" id="IPR008921">
    <property type="entry name" value="DNA_pol3_clamp-load_cplx_C"/>
</dbReference>
<dbReference type="STRING" id="1907666.DSM25559_3393"/>
<dbReference type="SUPFAM" id="SSF48019">
    <property type="entry name" value="post-AAA+ oligomerization domain-like"/>
    <property type="match status" value="1"/>
</dbReference>
<reference evidence="11" key="1">
    <citation type="submission" date="2016-10" db="EMBL/GenBank/DDBJ databases">
        <authorList>
            <person name="Wibberg D."/>
        </authorList>
    </citation>
    <scope>NUCLEOTIDE SEQUENCE [LARGE SCALE GENOMIC DNA]</scope>
</reference>
<comment type="similarity">
    <text evidence="7">Belongs to the DNA polymerase HolA subunit family.</text>
</comment>
<protein>
    <recommendedName>
        <fullName evidence="2">DNA polymerase III subunit delta</fullName>
        <ecNumber evidence="1">2.7.7.7</ecNumber>
    </recommendedName>
</protein>
<comment type="catalytic activity">
    <reaction evidence="8">
        <text>DNA(n) + a 2'-deoxyribonucleoside 5'-triphosphate = DNA(n+1) + diphosphate</text>
        <dbReference type="Rhea" id="RHEA:22508"/>
        <dbReference type="Rhea" id="RHEA-COMP:17339"/>
        <dbReference type="Rhea" id="RHEA-COMP:17340"/>
        <dbReference type="ChEBI" id="CHEBI:33019"/>
        <dbReference type="ChEBI" id="CHEBI:61560"/>
        <dbReference type="ChEBI" id="CHEBI:173112"/>
        <dbReference type="EC" id="2.7.7.7"/>
    </reaction>
</comment>
<evidence type="ECO:0000313" key="11">
    <source>
        <dbReference type="Proteomes" id="UP000187891"/>
    </source>
</evidence>
<keyword evidence="6" id="KW-0239">DNA-directed DNA polymerase</keyword>
<dbReference type="GO" id="GO:0006261">
    <property type="term" value="P:DNA-templated DNA replication"/>
    <property type="evidence" value="ECO:0007669"/>
    <property type="project" value="TreeGrafter"/>
</dbReference>
<dbReference type="EMBL" id="FMUE01000008">
    <property type="protein sequence ID" value="SCX29659.1"/>
    <property type="molecule type" value="Genomic_DNA"/>
</dbReference>
<evidence type="ECO:0000256" key="3">
    <source>
        <dbReference type="ARBA" id="ARBA00022679"/>
    </source>
</evidence>
<dbReference type="Gene3D" id="3.40.50.300">
    <property type="entry name" value="P-loop containing nucleotide triphosphate hydrolases"/>
    <property type="match status" value="1"/>
</dbReference>
<dbReference type="PANTHER" id="PTHR34388:SF1">
    <property type="entry name" value="DNA POLYMERASE III SUBUNIT DELTA"/>
    <property type="match status" value="1"/>
</dbReference>
<feature type="domain" description="DNA polymerase III delta N-terminal" evidence="9">
    <location>
        <begin position="31"/>
        <end position="129"/>
    </location>
</feature>
<dbReference type="AlphaFoldDB" id="A0A1R3TUY8"/>
<proteinExistence type="inferred from homology"/>
<evidence type="ECO:0000256" key="6">
    <source>
        <dbReference type="ARBA" id="ARBA00022932"/>
    </source>
</evidence>
<dbReference type="EC" id="2.7.7.7" evidence="1"/>
<dbReference type="Proteomes" id="UP000187891">
    <property type="component" value="Unassembled WGS sequence"/>
</dbReference>
<dbReference type="InterPro" id="IPR010372">
    <property type="entry name" value="DNA_pol3_delta_N"/>
</dbReference>
<evidence type="ECO:0000256" key="5">
    <source>
        <dbReference type="ARBA" id="ARBA00022705"/>
    </source>
</evidence>
<accession>A0A1R3TUY8</accession>
<evidence type="ECO:0000256" key="7">
    <source>
        <dbReference type="ARBA" id="ARBA00034754"/>
    </source>
</evidence>
<dbReference type="InterPro" id="IPR005790">
    <property type="entry name" value="DNA_polIII_delta"/>
</dbReference>
<evidence type="ECO:0000259" key="9">
    <source>
        <dbReference type="Pfam" id="PF06144"/>
    </source>
</evidence>
<name>A0A1R3TUY8_9HYPH</name>
<keyword evidence="4" id="KW-0548">Nucleotidyltransferase</keyword>
<evidence type="ECO:0000256" key="2">
    <source>
        <dbReference type="ARBA" id="ARBA00017703"/>
    </source>
</evidence>
<dbReference type="InterPro" id="IPR027417">
    <property type="entry name" value="P-loop_NTPase"/>
</dbReference>
<keyword evidence="5" id="KW-0235">DNA replication</keyword>
<evidence type="ECO:0000256" key="4">
    <source>
        <dbReference type="ARBA" id="ARBA00022695"/>
    </source>
</evidence>
<evidence type="ECO:0000256" key="1">
    <source>
        <dbReference type="ARBA" id="ARBA00012417"/>
    </source>
</evidence>
<keyword evidence="3" id="KW-0808">Transferase</keyword>
<dbReference type="Gene3D" id="1.10.8.60">
    <property type="match status" value="1"/>
</dbReference>
<dbReference type="GO" id="GO:0003887">
    <property type="term" value="F:DNA-directed DNA polymerase activity"/>
    <property type="evidence" value="ECO:0007669"/>
    <property type="project" value="UniProtKB-KW"/>
</dbReference>
<dbReference type="Gene3D" id="1.20.272.10">
    <property type="match status" value="1"/>
</dbReference>
<sequence length="352" mass="38718">MAAKNRLMTEIKSHEFERFAEKPAERFRVFVLYGPDRGLVSERASLIASKTGIDPNDAFASLKLTASDLQGDPGRLLDEINSIGLFGGEKLVWVKGAANEKALVDALQILSETPPEASFLIIEAGDLKKGTGLRKISEPSRAIAAIPCYADDARALNALIDHELSTEHLRIAPAARQRLTESLGGDRIASRNEVRKLALYCRGRDVIEEDDVLAIIGDASAVSADDAVDAILKGDRNAFFHATQKIIASKTPIFLVLQGCLRQFQLLDQMRAEMDDKKLQAGQVMLTLGRGVHFRRKPVIERALRTWQPAAIAREMNRLQSAILQSRQRQSLEESVALLTLLSTTLQSGRGQ</sequence>
<organism evidence="10 11">
    <name type="scientific">Agrobacterium rosae</name>
    <dbReference type="NCBI Taxonomy" id="1972867"/>
    <lineage>
        <taxon>Bacteria</taxon>
        <taxon>Pseudomonadati</taxon>
        <taxon>Pseudomonadota</taxon>
        <taxon>Alphaproteobacteria</taxon>
        <taxon>Hyphomicrobiales</taxon>
        <taxon>Rhizobiaceae</taxon>
        <taxon>Rhizobium/Agrobacterium group</taxon>
        <taxon>Agrobacterium</taxon>
    </lineage>
</organism>
<evidence type="ECO:0000313" key="10">
    <source>
        <dbReference type="EMBL" id="SCX29659.1"/>
    </source>
</evidence>
<dbReference type="GO" id="GO:0003677">
    <property type="term" value="F:DNA binding"/>
    <property type="evidence" value="ECO:0007669"/>
    <property type="project" value="InterPro"/>
</dbReference>
<gene>
    <name evidence="10" type="ORF">DSM25559_3393</name>
</gene>
<evidence type="ECO:0000256" key="8">
    <source>
        <dbReference type="ARBA" id="ARBA00049244"/>
    </source>
</evidence>
<dbReference type="NCBIfam" id="TIGR01128">
    <property type="entry name" value="holA"/>
    <property type="match status" value="1"/>
</dbReference>
<dbReference type="Pfam" id="PF06144">
    <property type="entry name" value="DNA_pol3_delta"/>
    <property type="match status" value="1"/>
</dbReference>